<dbReference type="EMBL" id="AP014964">
    <property type="protein sequence ID" value="BAT03946.1"/>
    <property type="molecule type" value="Genomic_DNA"/>
</dbReference>
<proteinExistence type="predicted"/>
<evidence type="ECO:0000313" key="2">
    <source>
        <dbReference type="Proteomes" id="UP000059680"/>
    </source>
</evidence>
<dbReference type="Proteomes" id="UP000059680">
    <property type="component" value="Chromosome 8"/>
</dbReference>
<keyword evidence="2" id="KW-1185">Reference proteome</keyword>
<gene>
    <name evidence="1" type="ordered locus">Os08g0162066</name>
    <name evidence="1" type="ORF">OSNPB_080162066</name>
</gene>
<sequence length="34" mass="4099">RGGKQAYQYLDPYPSILRYYNPTKPKQYRSHLVP</sequence>
<dbReference type="InParanoid" id="A0A0N7KPB4"/>
<organism evidence="1 2">
    <name type="scientific">Oryza sativa subsp. japonica</name>
    <name type="common">Rice</name>
    <dbReference type="NCBI Taxonomy" id="39947"/>
    <lineage>
        <taxon>Eukaryota</taxon>
        <taxon>Viridiplantae</taxon>
        <taxon>Streptophyta</taxon>
        <taxon>Embryophyta</taxon>
        <taxon>Tracheophyta</taxon>
        <taxon>Spermatophyta</taxon>
        <taxon>Magnoliopsida</taxon>
        <taxon>Liliopsida</taxon>
        <taxon>Poales</taxon>
        <taxon>Poaceae</taxon>
        <taxon>BOP clade</taxon>
        <taxon>Oryzoideae</taxon>
        <taxon>Oryzeae</taxon>
        <taxon>Oryzinae</taxon>
        <taxon>Oryza</taxon>
        <taxon>Oryza sativa</taxon>
    </lineage>
</organism>
<name>A0A0N7KPB4_ORYSJ</name>
<dbReference type="AlphaFoldDB" id="A0A0N7KPB4"/>
<accession>A0A0N7KPB4</accession>
<protein>
    <submittedName>
        <fullName evidence="1">Os08g0162066 protein</fullName>
    </submittedName>
</protein>
<dbReference type="Gramene" id="Os08t0162066-01">
    <property type="protein sequence ID" value="Os08t0162066-01"/>
    <property type="gene ID" value="Os08g0162066"/>
</dbReference>
<reference evidence="1 2" key="3">
    <citation type="journal article" date="2013" name="Rice">
        <title>Improvement of the Oryza sativa Nipponbare reference genome using next generation sequence and optical map data.</title>
        <authorList>
            <person name="Kawahara Y."/>
            <person name="de la Bastide M."/>
            <person name="Hamilton J.P."/>
            <person name="Kanamori H."/>
            <person name="McCombie W.R."/>
            <person name="Ouyang S."/>
            <person name="Schwartz D.C."/>
            <person name="Tanaka T."/>
            <person name="Wu J."/>
            <person name="Zhou S."/>
            <person name="Childs K.L."/>
            <person name="Davidson R.M."/>
            <person name="Lin H."/>
            <person name="Quesada-Ocampo L."/>
            <person name="Vaillancourt B."/>
            <person name="Sakai H."/>
            <person name="Lee S.S."/>
            <person name="Kim J."/>
            <person name="Numa H."/>
            <person name="Itoh T."/>
            <person name="Buell C.R."/>
            <person name="Matsumoto T."/>
        </authorList>
    </citation>
    <scope>NUCLEOTIDE SEQUENCE [LARGE SCALE GENOMIC DNA]</scope>
    <source>
        <strain evidence="2">cv. Nipponbare</strain>
    </source>
</reference>
<feature type="non-terminal residue" evidence="1">
    <location>
        <position position="1"/>
    </location>
</feature>
<evidence type="ECO:0000313" key="1">
    <source>
        <dbReference type="EMBL" id="BAT03946.1"/>
    </source>
</evidence>
<reference evidence="2" key="1">
    <citation type="journal article" date="2005" name="Nature">
        <title>The map-based sequence of the rice genome.</title>
        <authorList>
            <consortium name="International rice genome sequencing project (IRGSP)"/>
            <person name="Matsumoto T."/>
            <person name="Wu J."/>
            <person name="Kanamori H."/>
            <person name="Katayose Y."/>
            <person name="Fujisawa M."/>
            <person name="Namiki N."/>
            <person name="Mizuno H."/>
            <person name="Yamamoto K."/>
            <person name="Antonio B.A."/>
            <person name="Baba T."/>
            <person name="Sakata K."/>
            <person name="Nagamura Y."/>
            <person name="Aoki H."/>
            <person name="Arikawa K."/>
            <person name="Arita K."/>
            <person name="Bito T."/>
            <person name="Chiden Y."/>
            <person name="Fujitsuka N."/>
            <person name="Fukunaka R."/>
            <person name="Hamada M."/>
            <person name="Harada C."/>
            <person name="Hayashi A."/>
            <person name="Hijishita S."/>
            <person name="Honda M."/>
            <person name="Hosokawa S."/>
            <person name="Ichikawa Y."/>
            <person name="Idonuma A."/>
            <person name="Iijima M."/>
            <person name="Ikeda M."/>
            <person name="Ikeno M."/>
            <person name="Ito K."/>
            <person name="Ito S."/>
            <person name="Ito T."/>
            <person name="Ito Y."/>
            <person name="Ito Y."/>
            <person name="Iwabuchi A."/>
            <person name="Kamiya K."/>
            <person name="Karasawa W."/>
            <person name="Kurita K."/>
            <person name="Katagiri S."/>
            <person name="Kikuta A."/>
            <person name="Kobayashi H."/>
            <person name="Kobayashi N."/>
            <person name="Machita K."/>
            <person name="Maehara T."/>
            <person name="Masukawa M."/>
            <person name="Mizubayashi T."/>
            <person name="Mukai Y."/>
            <person name="Nagasaki H."/>
            <person name="Nagata Y."/>
            <person name="Naito S."/>
            <person name="Nakashima M."/>
            <person name="Nakama Y."/>
            <person name="Nakamichi Y."/>
            <person name="Nakamura M."/>
            <person name="Meguro A."/>
            <person name="Negishi M."/>
            <person name="Ohta I."/>
            <person name="Ohta T."/>
            <person name="Okamoto M."/>
            <person name="Ono N."/>
            <person name="Saji S."/>
            <person name="Sakaguchi M."/>
            <person name="Sakai K."/>
            <person name="Shibata M."/>
            <person name="Shimokawa T."/>
            <person name="Song J."/>
            <person name="Takazaki Y."/>
            <person name="Terasawa K."/>
            <person name="Tsugane M."/>
            <person name="Tsuji K."/>
            <person name="Ueda S."/>
            <person name="Waki K."/>
            <person name="Yamagata H."/>
            <person name="Yamamoto M."/>
            <person name="Yamamoto S."/>
            <person name="Yamane H."/>
            <person name="Yoshiki S."/>
            <person name="Yoshihara R."/>
            <person name="Yukawa K."/>
            <person name="Zhong H."/>
            <person name="Yano M."/>
            <person name="Yuan Q."/>
            <person name="Ouyang S."/>
            <person name="Liu J."/>
            <person name="Jones K.M."/>
            <person name="Gansberger K."/>
            <person name="Moffat K."/>
            <person name="Hill J."/>
            <person name="Bera J."/>
            <person name="Fadrosh D."/>
            <person name="Jin S."/>
            <person name="Johri S."/>
            <person name="Kim M."/>
            <person name="Overton L."/>
            <person name="Reardon M."/>
            <person name="Tsitrin T."/>
            <person name="Vuong H."/>
            <person name="Weaver B."/>
            <person name="Ciecko A."/>
            <person name="Tallon L."/>
            <person name="Jackson J."/>
            <person name="Pai G."/>
            <person name="Aken S.V."/>
            <person name="Utterback T."/>
            <person name="Reidmuller S."/>
            <person name="Feldblyum T."/>
            <person name="Hsiao J."/>
            <person name="Zismann V."/>
            <person name="Iobst S."/>
            <person name="de Vazeille A.R."/>
            <person name="Buell C.R."/>
            <person name="Ying K."/>
            <person name="Li Y."/>
            <person name="Lu T."/>
            <person name="Huang Y."/>
            <person name="Zhao Q."/>
            <person name="Feng Q."/>
            <person name="Zhang L."/>
            <person name="Zhu J."/>
            <person name="Weng Q."/>
            <person name="Mu J."/>
            <person name="Lu Y."/>
            <person name="Fan D."/>
            <person name="Liu Y."/>
            <person name="Guan J."/>
            <person name="Zhang Y."/>
            <person name="Yu S."/>
            <person name="Liu X."/>
            <person name="Zhang Y."/>
            <person name="Hong G."/>
            <person name="Han B."/>
            <person name="Choisne N."/>
            <person name="Demange N."/>
            <person name="Orjeda G."/>
            <person name="Samain S."/>
            <person name="Cattolico L."/>
            <person name="Pelletier E."/>
            <person name="Couloux A."/>
            <person name="Segurens B."/>
            <person name="Wincker P."/>
            <person name="D'Hont A."/>
            <person name="Scarpelli C."/>
            <person name="Weissenbach J."/>
            <person name="Salanoubat M."/>
            <person name="Quetier F."/>
            <person name="Yu Y."/>
            <person name="Kim H.R."/>
            <person name="Rambo T."/>
            <person name="Currie J."/>
            <person name="Collura K."/>
            <person name="Luo M."/>
            <person name="Yang T."/>
            <person name="Ammiraju J.S.S."/>
            <person name="Engler F."/>
            <person name="Soderlund C."/>
            <person name="Wing R.A."/>
            <person name="Palmer L.E."/>
            <person name="de la Bastide M."/>
            <person name="Spiegel L."/>
            <person name="Nascimento L."/>
            <person name="Zutavern T."/>
            <person name="O'Shaughnessy A."/>
            <person name="Dike S."/>
            <person name="Dedhia N."/>
            <person name="Preston R."/>
            <person name="Balija V."/>
            <person name="McCombie W.R."/>
            <person name="Chow T."/>
            <person name="Chen H."/>
            <person name="Chung M."/>
            <person name="Chen C."/>
            <person name="Shaw J."/>
            <person name="Wu H."/>
            <person name="Hsiao K."/>
            <person name="Chao Y."/>
            <person name="Chu M."/>
            <person name="Cheng C."/>
            <person name="Hour A."/>
            <person name="Lee P."/>
            <person name="Lin S."/>
            <person name="Lin Y."/>
            <person name="Liou J."/>
            <person name="Liu S."/>
            <person name="Hsing Y."/>
            <person name="Raghuvanshi S."/>
            <person name="Mohanty A."/>
            <person name="Bharti A.K."/>
            <person name="Gaur A."/>
            <person name="Gupta V."/>
            <person name="Kumar D."/>
            <person name="Ravi V."/>
            <person name="Vij S."/>
            <person name="Kapur A."/>
            <person name="Khurana P."/>
            <person name="Khurana P."/>
            <person name="Khurana J.P."/>
            <person name="Tyagi A.K."/>
            <person name="Gaikwad K."/>
            <person name="Singh A."/>
            <person name="Dalal V."/>
            <person name="Srivastava S."/>
            <person name="Dixit A."/>
            <person name="Pal A.K."/>
            <person name="Ghazi I.A."/>
            <person name="Yadav M."/>
            <person name="Pandit A."/>
            <person name="Bhargava A."/>
            <person name="Sureshbabu K."/>
            <person name="Batra K."/>
            <person name="Sharma T.R."/>
            <person name="Mohapatra T."/>
            <person name="Singh N.K."/>
            <person name="Messing J."/>
            <person name="Nelson A.B."/>
            <person name="Fuks G."/>
            <person name="Kavchok S."/>
            <person name="Keizer G."/>
            <person name="Linton E."/>
            <person name="Llaca V."/>
            <person name="Song R."/>
            <person name="Tanyolac B."/>
            <person name="Young S."/>
            <person name="Ho-Il K."/>
            <person name="Hahn J.H."/>
            <person name="Sangsakoo G."/>
            <person name="Vanavichit A."/>
            <person name="de Mattos Luiz.A.T."/>
            <person name="Zimmer P.D."/>
            <person name="Malone G."/>
            <person name="Dellagostin O."/>
            <person name="de Oliveira A.C."/>
            <person name="Bevan M."/>
            <person name="Bancroft I."/>
            <person name="Minx P."/>
            <person name="Cordum H."/>
            <person name="Wilson R."/>
            <person name="Cheng Z."/>
            <person name="Jin W."/>
            <person name="Jiang J."/>
            <person name="Leong S.A."/>
            <person name="Iwama H."/>
            <person name="Gojobori T."/>
            <person name="Itoh T."/>
            <person name="Niimura Y."/>
            <person name="Fujii Y."/>
            <person name="Habara T."/>
            <person name="Sakai H."/>
            <person name="Sato Y."/>
            <person name="Wilson G."/>
            <person name="Kumar K."/>
            <person name="McCouch S."/>
            <person name="Juretic N."/>
            <person name="Hoen D."/>
            <person name="Wright S."/>
            <person name="Bruskiewich R."/>
            <person name="Bureau T."/>
            <person name="Miyao A."/>
            <person name="Hirochika H."/>
            <person name="Nishikawa T."/>
            <person name="Kadowaki K."/>
            <person name="Sugiura M."/>
            <person name="Burr B."/>
            <person name="Sasaki T."/>
        </authorList>
    </citation>
    <scope>NUCLEOTIDE SEQUENCE [LARGE SCALE GENOMIC DNA]</scope>
    <source>
        <strain evidence="2">cv. Nipponbare</strain>
    </source>
</reference>
<dbReference type="PaxDb" id="39947-A0A0N7KPB4"/>
<reference evidence="1 2" key="2">
    <citation type="journal article" date="2013" name="Plant Cell Physiol.">
        <title>Rice Annotation Project Database (RAP-DB): an integrative and interactive database for rice genomics.</title>
        <authorList>
            <person name="Sakai H."/>
            <person name="Lee S.S."/>
            <person name="Tanaka T."/>
            <person name="Numa H."/>
            <person name="Kim J."/>
            <person name="Kawahara Y."/>
            <person name="Wakimoto H."/>
            <person name="Yang C.C."/>
            <person name="Iwamoto M."/>
            <person name="Abe T."/>
            <person name="Yamada Y."/>
            <person name="Muto A."/>
            <person name="Inokuchi H."/>
            <person name="Ikemura T."/>
            <person name="Matsumoto T."/>
            <person name="Sasaki T."/>
            <person name="Itoh T."/>
        </authorList>
    </citation>
    <scope>NUCLEOTIDE SEQUENCE [LARGE SCALE GENOMIC DNA]</scope>
    <source>
        <strain evidence="2">cv. Nipponbare</strain>
    </source>
</reference>